<dbReference type="EMBL" id="MF417892">
    <property type="protein sequence ID" value="ASN69529.1"/>
    <property type="molecule type" value="Genomic_DNA"/>
</dbReference>
<proteinExistence type="predicted"/>
<sequence length="128" mass="14907">MNLIERLEGYDKAKIKRDDINHTLENCEFLGGGDAREGLYERLESIEQALLEYRRQHNIFEIGDKVVEITDYPSNDVLTVKSISHKLLVCESDDFNASYVLSNKYKPYFYVRRATDEEIKAGKRLEVV</sequence>
<gene>
    <name evidence="1" type="ORF">2F2_12</name>
</gene>
<accession>A0A2H4J4M8</accession>
<protein>
    <submittedName>
        <fullName evidence="1">Uncharacterized protein</fullName>
    </submittedName>
</protein>
<evidence type="ECO:0000313" key="1">
    <source>
        <dbReference type="EMBL" id="ASN69529.1"/>
    </source>
</evidence>
<organism evidence="1">
    <name type="scientific">uncultured Caudovirales phage</name>
    <dbReference type="NCBI Taxonomy" id="2100421"/>
    <lineage>
        <taxon>Viruses</taxon>
        <taxon>Duplodnaviria</taxon>
        <taxon>Heunggongvirae</taxon>
        <taxon>Uroviricota</taxon>
        <taxon>Caudoviricetes</taxon>
        <taxon>Peduoviridae</taxon>
        <taxon>Maltschvirus</taxon>
        <taxon>Maltschvirus maltsch</taxon>
    </lineage>
</organism>
<name>A0A2H4J4M8_9CAUD</name>
<reference evidence="1" key="1">
    <citation type="submission" date="2017-06" db="EMBL/GenBank/DDBJ databases">
        <title>Novel phages from South African skin metaviromes.</title>
        <authorList>
            <person name="van Zyl L.J."/>
            <person name="Abrahams Y."/>
            <person name="Stander E.A."/>
            <person name="Kirby B.M."/>
            <person name="Clavaud C."/>
            <person name="Farcet C."/>
            <person name="Breton L."/>
            <person name="Trindade M.I."/>
        </authorList>
    </citation>
    <scope>NUCLEOTIDE SEQUENCE</scope>
</reference>